<dbReference type="EMBL" id="CAXAMN010022284">
    <property type="protein sequence ID" value="CAK9068046.1"/>
    <property type="molecule type" value="Genomic_DNA"/>
</dbReference>
<gene>
    <name evidence="3" type="ORF">CCMP2556_LOCUS33419</name>
</gene>
<feature type="domain" description="Inositol polyphosphate-related phosphatase" evidence="2">
    <location>
        <begin position="473"/>
        <end position="773"/>
    </location>
</feature>
<comment type="caution">
    <text evidence="3">The sequence shown here is derived from an EMBL/GenBank/DDBJ whole genome shotgun (WGS) entry which is preliminary data.</text>
</comment>
<dbReference type="SUPFAM" id="SSF56219">
    <property type="entry name" value="DNase I-like"/>
    <property type="match status" value="1"/>
</dbReference>
<evidence type="ECO:0000313" key="4">
    <source>
        <dbReference type="Proteomes" id="UP001642484"/>
    </source>
</evidence>
<feature type="region of interest" description="Disordered" evidence="1">
    <location>
        <begin position="699"/>
        <end position="718"/>
    </location>
</feature>
<organism evidence="3 4">
    <name type="scientific">Durusdinium trenchii</name>
    <dbReference type="NCBI Taxonomy" id="1381693"/>
    <lineage>
        <taxon>Eukaryota</taxon>
        <taxon>Sar</taxon>
        <taxon>Alveolata</taxon>
        <taxon>Dinophyceae</taxon>
        <taxon>Suessiales</taxon>
        <taxon>Symbiodiniaceae</taxon>
        <taxon>Durusdinium</taxon>
    </lineage>
</organism>
<dbReference type="InterPro" id="IPR000300">
    <property type="entry name" value="IPPc"/>
</dbReference>
<dbReference type="PANTHER" id="PTHR11200">
    <property type="entry name" value="INOSITOL 5-PHOSPHATASE"/>
    <property type="match status" value="1"/>
</dbReference>
<dbReference type="SMART" id="SM00128">
    <property type="entry name" value="IPPc"/>
    <property type="match status" value="1"/>
</dbReference>
<name>A0ABP0NWZ9_9DINO</name>
<evidence type="ECO:0000256" key="1">
    <source>
        <dbReference type="SAM" id="MobiDB-lite"/>
    </source>
</evidence>
<proteinExistence type="predicted"/>
<dbReference type="PANTHER" id="PTHR11200:SF291">
    <property type="entry name" value="INOSITOL 5-PHOSPHATASE"/>
    <property type="match status" value="1"/>
</dbReference>
<accession>A0ABP0NWZ9</accession>
<keyword evidence="4" id="KW-1185">Reference proteome</keyword>
<sequence>MQPADMSMVLAAFARMRYRDRDMMLRIAECTPAILGQFGANEITHYLAAFARLDVEHRLVFNLMAREIARKLHDFNAAQLGELVYAYARLKLRHQLLLDVLKKRMIEVIRAMRPWHLALIANGFARLNTSDERFFAILASEICRKIGEFEGKSLALVANAYARLGVRNRFLLELLGDEAFRRRGELEPQAIALLLNAHARLQMSNPLLFDYFAQDIPRRIRGHNLHSLCLISSAFAKARKSDEALFAKIGDYVCSHASELYPRALASFLFSFSEVDIRHGVLFYNAPDHVTENIKAYTTDELCMVGRAYGHFQMVHTLLFDSISTALPSHVLAEVEERQALLADAEEELDDEDTTPSSPLPKISSLIGLLEAYARLLIYHPGTLELLCDAIAAREPELVPALVVKVARACAALSFAHSGVLRLATQCMADQGQHLLEEDFDLLSAALEDLGVLSQDSRLMLATWQTWGKQDKVELRVFAGTWNLGNAAPPNDLRDWLPAGCDLYLVGVEECHYTPRPSHSTCLEDWCDLVQASLPSLLTICRHDMGHCQILFLATELVSKSIHSVVASHEETGLGGFYSNKGGLALSFWIGDQALCFVSSHLAAHQANVVQRNLDSAHIIEGICLTTDSQMPLTNQFHHVIWVGDLNYRLDLGREECLEMIYDHSWGKLQQHDQLLKVQAEGKAFCNFREGPLDFAPTYQHVPGAPPDPATRLRPYDPRKGRVPSWTDRVLWRSFPDAELMLEAGSYRSSPTLCTSDHSPVGAIFRMPVMRPYHLDDSESRILIRLSKLTATGLDAWPQLEGRANFRSVVMATKKGVSKVKWVQSRHILIAIYKVDDALESAHMKSHPISTVMALAGLADDFEDEPDGYGVISLLGADQRPGSSLLKPKKFMAPLSNALGVTVGSLHGEVQVSKPPEEDFDRILNYKSELSIVTNSQVSKTNLPSDELTEPEDDGPVEGFGCCLKTGSSNVASIVEDRRPRGSPAHGDAVDRTNPVSRNRHRVKSTFRFEPLHGEVWQHLVSRLPASSTTDYQRQRECAEELIAAHVAGIPLPDLAMCKADGKWTPDVVGSKPFDEAAVQRLRFILLAAVTAAAMNVSRAGCDPPRAENLRKVMMK</sequence>
<protein>
    <recommendedName>
        <fullName evidence="2">Inositol polyphosphate-related phosphatase domain-containing protein</fullName>
    </recommendedName>
</protein>
<evidence type="ECO:0000259" key="2">
    <source>
        <dbReference type="SMART" id="SM00128"/>
    </source>
</evidence>
<dbReference type="Proteomes" id="UP001642484">
    <property type="component" value="Unassembled WGS sequence"/>
</dbReference>
<dbReference type="Pfam" id="PF26188">
    <property type="entry name" value="RESC6"/>
    <property type="match status" value="1"/>
</dbReference>
<dbReference type="InterPro" id="IPR046985">
    <property type="entry name" value="IP5"/>
</dbReference>
<reference evidence="3 4" key="1">
    <citation type="submission" date="2024-02" db="EMBL/GenBank/DDBJ databases">
        <authorList>
            <person name="Chen Y."/>
            <person name="Shah S."/>
            <person name="Dougan E. K."/>
            <person name="Thang M."/>
            <person name="Chan C."/>
        </authorList>
    </citation>
    <scope>NUCLEOTIDE SEQUENCE [LARGE SCALE GENOMIC DNA]</scope>
</reference>
<dbReference type="InterPro" id="IPR036691">
    <property type="entry name" value="Endo/exonu/phosph_ase_sf"/>
</dbReference>
<dbReference type="InterPro" id="IPR058917">
    <property type="entry name" value="RESC6_dom"/>
</dbReference>
<dbReference type="Gene3D" id="3.60.10.10">
    <property type="entry name" value="Endonuclease/exonuclease/phosphatase"/>
    <property type="match status" value="1"/>
</dbReference>
<evidence type="ECO:0000313" key="3">
    <source>
        <dbReference type="EMBL" id="CAK9068046.1"/>
    </source>
</evidence>
<dbReference type="Pfam" id="PF22669">
    <property type="entry name" value="Exo_endo_phos2"/>
    <property type="match status" value="1"/>
</dbReference>